<dbReference type="FunFam" id="1.10.8.10:FF:000001">
    <property type="entry name" value="Elongation factor Ts"/>
    <property type="match status" value="1"/>
</dbReference>
<dbReference type="EMBL" id="CP036263">
    <property type="protein sequence ID" value="QDS97836.1"/>
    <property type="molecule type" value="Genomic_DNA"/>
</dbReference>
<dbReference type="InterPro" id="IPR001816">
    <property type="entry name" value="Transl_elong_EFTs/EF1B"/>
</dbReference>
<evidence type="ECO:0000256" key="2">
    <source>
        <dbReference type="ARBA" id="ARBA00016956"/>
    </source>
</evidence>
<dbReference type="PANTHER" id="PTHR11741">
    <property type="entry name" value="ELONGATION FACTOR TS"/>
    <property type="match status" value="1"/>
</dbReference>
<feature type="compositionally biased region" description="Polar residues" evidence="6">
    <location>
        <begin position="116"/>
        <end position="125"/>
    </location>
</feature>
<dbReference type="CDD" id="cd14275">
    <property type="entry name" value="UBA_EF-Ts"/>
    <property type="match status" value="1"/>
</dbReference>
<evidence type="ECO:0000313" key="9">
    <source>
        <dbReference type="Proteomes" id="UP000319852"/>
    </source>
</evidence>
<evidence type="ECO:0000259" key="7">
    <source>
        <dbReference type="Pfam" id="PF00889"/>
    </source>
</evidence>
<dbReference type="GO" id="GO:0003746">
    <property type="term" value="F:translation elongation factor activity"/>
    <property type="evidence" value="ECO:0007669"/>
    <property type="project" value="UniProtKB-UniRule"/>
</dbReference>
<evidence type="ECO:0000256" key="1">
    <source>
        <dbReference type="ARBA" id="ARBA00005532"/>
    </source>
</evidence>
<evidence type="ECO:0000256" key="4">
    <source>
        <dbReference type="ARBA" id="ARBA00022917"/>
    </source>
</evidence>
<dbReference type="Gene3D" id="1.10.286.20">
    <property type="match status" value="1"/>
</dbReference>
<dbReference type="Gene3D" id="1.10.8.10">
    <property type="entry name" value="DNA helicase RuvA subunit, C-terminal domain"/>
    <property type="match status" value="1"/>
</dbReference>
<dbReference type="RefSeq" id="WP_145058527.1">
    <property type="nucleotide sequence ID" value="NZ_CP036263.1"/>
</dbReference>
<dbReference type="Pfam" id="PF00889">
    <property type="entry name" value="EF_TS"/>
    <property type="match status" value="1"/>
</dbReference>
<organism evidence="8 9">
    <name type="scientific">Adhaeretor mobilis</name>
    <dbReference type="NCBI Taxonomy" id="1930276"/>
    <lineage>
        <taxon>Bacteria</taxon>
        <taxon>Pseudomonadati</taxon>
        <taxon>Planctomycetota</taxon>
        <taxon>Planctomycetia</taxon>
        <taxon>Pirellulales</taxon>
        <taxon>Lacipirellulaceae</taxon>
        <taxon>Adhaeretor</taxon>
    </lineage>
</organism>
<evidence type="ECO:0000256" key="3">
    <source>
        <dbReference type="ARBA" id="ARBA00022768"/>
    </source>
</evidence>
<protein>
    <recommendedName>
        <fullName evidence="2 5">Elongation factor Ts</fullName>
        <shortName evidence="5">EF-Ts</shortName>
    </recommendedName>
</protein>
<feature type="domain" description="Translation elongation factor EFTs/EF1B dimerisation" evidence="7">
    <location>
        <begin position="73"/>
        <end position="274"/>
    </location>
</feature>
<dbReference type="SUPFAM" id="SSF46934">
    <property type="entry name" value="UBA-like"/>
    <property type="match status" value="1"/>
</dbReference>
<dbReference type="GO" id="GO:0005737">
    <property type="term" value="C:cytoplasm"/>
    <property type="evidence" value="ECO:0007669"/>
    <property type="project" value="UniProtKB-SubCell"/>
</dbReference>
<comment type="caution">
    <text evidence="5">Lacks conserved residue(s) required for the propagation of feature annotation.</text>
</comment>
<gene>
    <name evidence="5 8" type="primary">tsf</name>
    <name evidence="8" type="ORF">HG15A2_11040</name>
</gene>
<dbReference type="Gene3D" id="3.30.479.20">
    <property type="entry name" value="Elongation factor Ts, dimerisation domain"/>
    <property type="match status" value="2"/>
</dbReference>
<sequence>MAEITAAMVKKLRDETQLPMMECKKALNESGGDMEAAKQTLREAGKKFMGKRQDRMTEEGRIGIYSSVDGGVGAIVELQCESAPVAGNEEFVQLANDLAQQLATGPGASTPEELWSQPSPSQSGKTLEEHRDEIQNKIREVFRLARMERVDAATGGFVHMAKIGVLVQVEGGNDELAKDVALHVAAMNPKAATKEELDQEAVEAEREVQKERARSEGKPENIIEKMIEGRMRNYYAENVLEEQAFVKDESTTVGKHAASGGMKVGKFIRWELGETSKAEEAEPAGAAS</sequence>
<dbReference type="InterPro" id="IPR014039">
    <property type="entry name" value="Transl_elong_EFTs/EF1B_dimer"/>
</dbReference>
<evidence type="ECO:0000313" key="8">
    <source>
        <dbReference type="EMBL" id="QDS97836.1"/>
    </source>
</evidence>
<dbReference type="OrthoDB" id="9808348at2"/>
<dbReference type="NCBIfam" id="TIGR00116">
    <property type="entry name" value="tsf"/>
    <property type="match status" value="1"/>
</dbReference>
<evidence type="ECO:0000256" key="6">
    <source>
        <dbReference type="SAM" id="MobiDB-lite"/>
    </source>
</evidence>
<keyword evidence="9" id="KW-1185">Reference proteome</keyword>
<comment type="subcellular location">
    <subcellularLocation>
        <location evidence="5">Cytoplasm</location>
    </subcellularLocation>
</comment>
<comment type="similarity">
    <text evidence="1 5">Belongs to the EF-Ts family.</text>
</comment>
<dbReference type="InterPro" id="IPR009060">
    <property type="entry name" value="UBA-like_sf"/>
</dbReference>
<evidence type="ECO:0000256" key="5">
    <source>
        <dbReference type="HAMAP-Rule" id="MF_00050"/>
    </source>
</evidence>
<dbReference type="AlphaFoldDB" id="A0A517MSH8"/>
<accession>A0A517MSH8</accession>
<keyword evidence="5" id="KW-0963">Cytoplasm</keyword>
<dbReference type="HAMAP" id="MF_00050">
    <property type="entry name" value="EF_Ts"/>
    <property type="match status" value="1"/>
</dbReference>
<dbReference type="FunFam" id="1.10.286.20:FF:000001">
    <property type="entry name" value="Elongation factor Ts"/>
    <property type="match status" value="1"/>
</dbReference>
<name>A0A517MSH8_9BACT</name>
<keyword evidence="4 5" id="KW-0648">Protein biosynthesis</keyword>
<dbReference type="InterPro" id="IPR036402">
    <property type="entry name" value="EF-Ts_dimer_sf"/>
</dbReference>
<dbReference type="PANTHER" id="PTHR11741:SF0">
    <property type="entry name" value="ELONGATION FACTOR TS, MITOCHONDRIAL"/>
    <property type="match status" value="1"/>
</dbReference>
<comment type="function">
    <text evidence="5">Associates with the EF-Tu.GDP complex and induces the exchange of GDP to GTP. It remains bound to the aminoacyl-tRNA.EF-Tu.GTP complex up to the GTP hydrolysis stage on the ribosome.</text>
</comment>
<proteinExistence type="inferred from homology"/>
<dbReference type="Proteomes" id="UP000319852">
    <property type="component" value="Chromosome"/>
</dbReference>
<keyword evidence="3 5" id="KW-0251">Elongation factor</keyword>
<feature type="region of interest" description="Disordered" evidence="6">
    <location>
        <begin position="103"/>
        <end position="130"/>
    </location>
</feature>
<dbReference type="SUPFAM" id="SSF54713">
    <property type="entry name" value="Elongation factor Ts (EF-Ts), dimerisation domain"/>
    <property type="match status" value="2"/>
</dbReference>
<dbReference type="KEGG" id="amob:HG15A2_11040"/>
<reference evidence="8 9" key="1">
    <citation type="submission" date="2019-02" db="EMBL/GenBank/DDBJ databases">
        <title>Deep-cultivation of Planctomycetes and their phenomic and genomic characterization uncovers novel biology.</title>
        <authorList>
            <person name="Wiegand S."/>
            <person name="Jogler M."/>
            <person name="Boedeker C."/>
            <person name="Pinto D."/>
            <person name="Vollmers J."/>
            <person name="Rivas-Marin E."/>
            <person name="Kohn T."/>
            <person name="Peeters S.H."/>
            <person name="Heuer A."/>
            <person name="Rast P."/>
            <person name="Oberbeckmann S."/>
            <person name="Bunk B."/>
            <person name="Jeske O."/>
            <person name="Meyerdierks A."/>
            <person name="Storesund J.E."/>
            <person name="Kallscheuer N."/>
            <person name="Luecker S."/>
            <person name="Lage O.M."/>
            <person name="Pohl T."/>
            <person name="Merkel B.J."/>
            <person name="Hornburger P."/>
            <person name="Mueller R.-W."/>
            <person name="Bruemmer F."/>
            <person name="Labrenz M."/>
            <person name="Spormann A.M."/>
            <person name="Op den Camp H."/>
            <person name="Overmann J."/>
            <person name="Amann R."/>
            <person name="Jetten M.S.M."/>
            <person name="Mascher T."/>
            <person name="Medema M.H."/>
            <person name="Devos D.P."/>
            <person name="Kaster A.-K."/>
            <person name="Ovreas L."/>
            <person name="Rohde M."/>
            <person name="Galperin M.Y."/>
            <person name="Jogler C."/>
        </authorList>
    </citation>
    <scope>NUCLEOTIDE SEQUENCE [LARGE SCALE GENOMIC DNA]</scope>
    <source>
        <strain evidence="8 9">HG15A2</strain>
    </source>
</reference>